<dbReference type="Proteomes" id="UP001595593">
    <property type="component" value="Unassembled WGS sequence"/>
</dbReference>
<sequence>MTQDESKRAAVFVVSVFPARPPAASGNPGWRGSIAAVPPPGREAEPPCWFHSLQQVPGILRALLAQIPPHPKNQDRGVP</sequence>
<comment type="caution">
    <text evidence="2">The sequence shown here is derived from an EMBL/GenBank/DDBJ whole genome shotgun (WGS) entry which is preliminary data.</text>
</comment>
<evidence type="ECO:0000313" key="2">
    <source>
        <dbReference type="EMBL" id="MFC3127278.1"/>
    </source>
</evidence>
<dbReference type="EMBL" id="JBHRTN010000026">
    <property type="protein sequence ID" value="MFC3127278.1"/>
    <property type="molecule type" value="Genomic_DNA"/>
</dbReference>
<name>A0ABV7G3J9_9PROT</name>
<dbReference type="RefSeq" id="WP_379599194.1">
    <property type="nucleotide sequence ID" value="NZ_JBHRTN010000026.1"/>
</dbReference>
<accession>A0ABV7G3J9</accession>
<protein>
    <submittedName>
        <fullName evidence="2">Uncharacterized protein</fullName>
    </submittedName>
</protein>
<organism evidence="2 3">
    <name type="scientific">Teichococcus globiformis</name>
    <dbReference type="NCBI Taxonomy" id="2307229"/>
    <lineage>
        <taxon>Bacteria</taxon>
        <taxon>Pseudomonadati</taxon>
        <taxon>Pseudomonadota</taxon>
        <taxon>Alphaproteobacteria</taxon>
        <taxon>Acetobacterales</taxon>
        <taxon>Roseomonadaceae</taxon>
        <taxon>Roseomonas</taxon>
    </lineage>
</organism>
<keyword evidence="3" id="KW-1185">Reference proteome</keyword>
<proteinExistence type="predicted"/>
<gene>
    <name evidence="2" type="ORF">ACFOD4_19630</name>
</gene>
<evidence type="ECO:0000313" key="3">
    <source>
        <dbReference type="Proteomes" id="UP001595593"/>
    </source>
</evidence>
<feature type="region of interest" description="Disordered" evidence="1">
    <location>
        <begin position="22"/>
        <end position="42"/>
    </location>
</feature>
<evidence type="ECO:0000256" key="1">
    <source>
        <dbReference type="SAM" id="MobiDB-lite"/>
    </source>
</evidence>
<reference evidence="3" key="1">
    <citation type="journal article" date="2019" name="Int. J. Syst. Evol. Microbiol.">
        <title>The Global Catalogue of Microorganisms (GCM) 10K type strain sequencing project: providing services to taxonomists for standard genome sequencing and annotation.</title>
        <authorList>
            <consortium name="The Broad Institute Genomics Platform"/>
            <consortium name="The Broad Institute Genome Sequencing Center for Infectious Disease"/>
            <person name="Wu L."/>
            <person name="Ma J."/>
        </authorList>
    </citation>
    <scope>NUCLEOTIDE SEQUENCE [LARGE SCALE GENOMIC DNA]</scope>
    <source>
        <strain evidence="3">KCTC 52094</strain>
    </source>
</reference>